<sequence length="128" mass="14186">MKIGELSAQTGIPPRMLRYYEQQGLIAADRASNGYRSYAPDDVERAVRVRSLIQAGLSTRMARVVLDIERQCELAAPPSCSLALAEELADELVALEERLACLTKSRDAVARYLELTRHGDLVRRVDAA</sequence>
<dbReference type="Proteomes" id="UP000543598">
    <property type="component" value="Unassembled WGS sequence"/>
</dbReference>
<proteinExistence type="predicted"/>
<dbReference type="PROSITE" id="PS50937">
    <property type="entry name" value="HTH_MERR_2"/>
    <property type="match status" value="1"/>
</dbReference>
<dbReference type="PANTHER" id="PTHR30204:SF93">
    <property type="entry name" value="HTH MERR-TYPE DOMAIN-CONTAINING PROTEIN"/>
    <property type="match status" value="1"/>
</dbReference>
<gene>
    <name evidence="3" type="ORF">HLA99_07640</name>
</gene>
<dbReference type="PANTHER" id="PTHR30204">
    <property type="entry name" value="REDOX-CYCLING DRUG-SENSING TRANSCRIPTIONAL ACTIVATOR SOXR"/>
    <property type="match status" value="1"/>
</dbReference>
<dbReference type="Gene3D" id="1.10.1660.10">
    <property type="match status" value="1"/>
</dbReference>
<dbReference type="EMBL" id="JABEMB010000008">
    <property type="protein sequence ID" value="NNH03717.1"/>
    <property type="molecule type" value="Genomic_DNA"/>
</dbReference>
<dbReference type="AlphaFoldDB" id="A0A7Y2Q0W4"/>
<dbReference type="GO" id="GO:0003700">
    <property type="term" value="F:DNA-binding transcription factor activity"/>
    <property type="evidence" value="ECO:0007669"/>
    <property type="project" value="InterPro"/>
</dbReference>
<evidence type="ECO:0000259" key="2">
    <source>
        <dbReference type="PROSITE" id="PS50937"/>
    </source>
</evidence>
<dbReference type="InterPro" id="IPR047057">
    <property type="entry name" value="MerR_fam"/>
</dbReference>
<dbReference type="RefSeq" id="WP_167036204.1">
    <property type="nucleotide sequence ID" value="NZ_BAAANA010000001.1"/>
</dbReference>
<comment type="caution">
    <text evidence="3">The sequence shown here is derived from an EMBL/GenBank/DDBJ whole genome shotgun (WGS) entry which is preliminary data.</text>
</comment>
<dbReference type="SMART" id="SM00422">
    <property type="entry name" value="HTH_MERR"/>
    <property type="match status" value="1"/>
</dbReference>
<reference evidence="3 4" key="1">
    <citation type="submission" date="2020-05" db="EMBL/GenBank/DDBJ databases">
        <title>MicrobeNet Type strains.</title>
        <authorList>
            <person name="Nicholson A.C."/>
        </authorList>
    </citation>
    <scope>NUCLEOTIDE SEQUENCE [LARGE SCALE GENOMIC DNA]</scope>
    <source>
        <strain evidence="3 4">JCM 14282</strain>
    </source>
</reference>
<evidence type="ECO:0000256" key="1">
    <source>
        <dbReference type="ARBA" id="ARBA00023125"/>
    </source>
</evidence>
<evidence type="ECO:0000313" key="3">
    <source>
        <dbReference type="EMBL" id="NNH03717.1"/>
    </source>
</evidence>
<accession>A0A7Y2Q0W4</accession>
<protein>
    <submittedName>
        <fullName evidence="3">MerR family transcriptional regulator</fullName>
    </submittedName>
</protein>
<organism evidence="3 4">
    <name type="scientific">Microbacterium ulmi</name>
    <dbReference type="NCBI Taxonomy" id="179095"/>
    <lineage>
        <taxon>Bacteria</taxon>
        <taxon>Bacillati</taxon>
        <taxon>Actinomycetota</taxon>
        <taxon>Actinomycetes</taxon>
        <taxon>Micrococcales</taxon>
        <taxon>Microbacteriaceae</taxon>
        <taxon>Microbacterium</taxon>
    </lineage>
</organism>
<dbReference type="InterPro" id="IPR000551">
    <property type="entry name" value="MerR-type_HTH_dom"/>
</dbReference>
<dbReference type="GO" id="GO:0003677">
    <property type="term" value="F:DNA binding"/>
    <property type="evidence" value="ECO:0007669"/>
    <property type="project" value="UniProtKB-KW"/>
</dbReference>
<keyword evidence="1" id="KW-0238">DNA-binding</keyword>
<keyword evidence="4" id="KW-1185">Reference proteome</keyword>
<evidence type="ECO:0000313" key="4">
    <source>
        <dbReference type="Proteomes" id="UP000543598"/>
    </source>
</evidence>
<dbReference type="Pfam" id="PF13411">
    <property type="entry name" value="MerR_1"/>
    <property type="match status" value="1"/>
</dbReference>
<dbReference type="SUPFAM" id="SSF46955">
    <property type="entry name" value="Putative DNA-binding domain"/>
    <property type="match status" value="1"/>
</dbReference>
<dbReference type="PRINTS" id="PR00040">
    <property type="entry name" value="HTHMERR"/>
</dbReference>
<feature type="domain" description="HTH merR-type" evidence="2">
    <location>
        <begin position="1"/>
        <end position="68"/>
    </location>
</feature>
<name>A0A7Y2Q0W4_9MICO</name>
<dbReference type="InterPro" id="IPR009061">
    <property type="entry name" value="DNA-bd_dom_put_sf"/>
</dbReference>